<dbReference type="Proteomes" id="UP001209229">
    <property type="component" value="Unassembled WGS sequence"/>
</dbReference>
<evidence type="ECO:0000313" key="2">
    <source>
        <dbReference type="EMBL" id="MCW3786647.1"/>
    </source>
</evidence>
<dbReference type="Pfam" id="PF13692">
    <property type="entry name" value="Glyco_trans_1_4"/>
    <property type="match status" value="1"/>
</dbReference>
<keyword evidence="3" id="KW-1185">Reference proteome</keyword>
<keyword evidence="2" id="KW-0328">Glycosyltransferase</keyword>
<dbReference type="GO" id="GO:0016757">
    <property type="term" value="F:glycosyltransferase activity"/>
    <property type="evidence" value="ECO:0007669"/>
    <property type="project" value="UniProtKB-KW"/>
</dbReference>
<name>A0AAE3SF45_9BACT</name>
<protein>
    <submittedName>
        <fullName evidence="2">Glycosyltransferase</fullName>
        <ecNumber evidence="2">2.4.-.-</ecNumber>
    </submittedName>
</protein>
<dbReference type="PANTHER" id="PTHR46401:SF2">
    <property type="entry name" value="GLYCOSYLTRANSFERASE WBBK-RELATED"/>
    <property type="match status" value="1"/>
</dbReference>
<reference evidence="2" key="1">
    <citation type="submission" date="2022-10" db="EMBL/GenBank/DDBJ databases">
        <authorList>
            <person name="Yu W.X."/>
        </authorList>
    </citation>
    <scope>NUCLEOTIDE SEQUENCE</scope>
    <source>
        <strain evidence="2">AAT</strain>
    </source>
</reference>
<dbReference type="AlphaFoldDB" id="A0AAE3SF45"/>
<evidence type="ECO:0000313" key="3">
    <source>
        <dbReference type="Proteomes" id="UP001209229"/>
    </source>
</evidence>
<dbReference type="RefSeq" id="WP_301190211.1">
    <property type="nucleotide sequence ID" value="NZ_JAPDPJ010000017.1"/>
</dbReference>
<evidence type="ECO:0000256" key="1">
    <source>
        <dbReference type="ARBA" id="ARBA00022679"/>
    </source>
</evidence>
<gene>
    <name evidence="2" type="ORF">OM075_09220</name>
</gene>
<organism evidence="2 3">
    <name type="scientific">Plebeiibacterium sediminum</name>
    <dbReference type="NCBI Taxonomy" id="2992112"/>
    <lineage>
        <taxon>Bacteria</taxon>
        <taxon>Pseudomonadati</taxon>
        <taxon>Bacteroidota</taxon>
        <taxon>Bacteroidia</taxon>
        <taxon>Marinilabiliales</taxon>
        <taxon>Marinilabiliaceae</taxon>
        <taxon>Plebeiibacterium</taxon>
    </lineage>
</organism>
<proteinExistence type="predicted"/>
<dbReference type="Gene3D" id="3.40.50.2000">
    <property type="entry name" value="Glycogen Phosphorylase B"/>
    <property type="match status" value="1"/>
</dbReference>
<dbReference type="PANTHER" id="PTHR46401">
    <property type="entry name" value="GLYCOSYLTRANSFERASE WBBK-RELATED"/>
    <property type="match status" value="1"/>
</dbReference>
<accession>A0AAE3SF45</accession>
<dbReference type="GO" id="GO:0009103">
    <property type="term" value="P:lipopolysaccharide biosynthetic process"/>
    <property type="evidence" value="ECO:0007669"/>
    <property type="project" value="TreeGrafter"/>
</dbReference>
<dbReference type="EMBL" id="JAPDPJ010000017">
    <property type="protein sequence ID" value="MCW3786647.1"/>
    <property type="molecule type" value="Genomic_DNA"/>
</dbReference>
<sequence length="401" mass="46818">MKLGLLSENYASKRLFLDRIPTIEYKNIRFNNLFLIISTPILILKNLGLLKNISNEELVEKVFYRYKNILPEKCNIYHFFNTVNYSKKTPWVLSVESGVPWTIDVTKAIENNKPDLSVLKDIPRVKQEIQLLAQKQCLALLCLSKSSEKIQKAIIHQFPEYEQAILKKTTTLHPPQELYVNSVEEKGISYNTKNLNFIFIGGEMNRKGGRETINSLLQFKNKYTFHITVVGKLNHKDEDSRYKQNLDDILVTKKNINENKEYITYYESLPNNQVMQLIKKAHVAFLPTWMDTYGYSTLECQACGTPVVTTNLRALSEINNDSCGWTIDVPVNEFGCPINNTYEEYCNYKDKLEKGLIETIEDIFNNTEDIKEKAKRCIERIRLYHNPETYNKYLENLYNKQ</sequence>
<dbReference type="EC" id="2.4.-.-" evidence="2"/>
<comment type="caution">
    <text evidence="2">The sequence shown here is derived from an EMBL/GenBank/DDBJ whole genome shotgun (WGS) entry which is preliminary data.</text>
</comment>
<keyword evidence="1 2" id="KW-0808">Transferase</keyword>
<dbReference type="SUPFAM" id="SSF53756">
    <property type="entry name" value="UDP-Glycosyltransferase/glycogen phosphorylase"/>
    <property type="match status" value="1"/>
</dbReference>